<feature type="coiled-coil region" evidence="1">
    <location>
        <begin position="123"/>
        <end position="178"/>
    </location>
</feature>
<feature type="region of interest" description="Disordered" evidence="2">
    <location>
        <begin position="435"/>
        <end position="471"/>
    </location>
</feature>
<evidence type="ECO:0008006" key="5">
    <source>
        <dbReference type="Google" id="ProtNLM"/>
    </source>
</evidence>
<dbReference type="SUPFAM" id="SSF56219">
    <property type="entry name" value="DNase I-like"/>
    <property type="match status" value="1"/>
</dbReference>
<evidence type="ECO:0000313" key="4">
    <source>
        <dbReference type="Proteomes" id="UP001605036"/>
    </source>
</evidence>
<feature type="compositionally biased region" description="Polar residues" evidence="2">
    <location>
        <begin position="1"/>
        <end position="20"/>
    </location>
</feature>
<name>A0ABD1YCP1_9MARC</name>
<evidence type="ECO:0000256" key="2">
    <source>
        <dbReference type="SAM" id="MobiDB-lite"/>
    </source>
</evidence>
<keyword evidence="4" id="KW-1185">Reference proteome</keyword>
<keyword evidence="1" id="KW-0175">Coiled coil</keyword>
<dbReference type="EMBL" id="JBHFFA010000004">
    <property type="protein sequence ID" value="KAL2628549.1"/>
    <property type="molecule type" value="Genomic_DNA"/>
</dbReference>
<dbReference type="AlphaFoldDB" id="A0ABD1YCP1"/>
<dbReference type="Gene3D" id="3.60.10.10">
    <property type="entry name" value="Endonuclease/exonuclease/phosphatase"/>
    <property type="match status" value="1"/>
</dbReference>
<sequence length="822" mass="94081">MEPSSPLNKSAGCSQDGNQEPEQHQLPKVLYKASLSEVMKGKAPAMENHTNGKSATYASKVAASEHGAARLLESRVRNADAWRAARERRNISLKAASTLEECIRKNRDHFQRVNNGRTEENPYMELGQQVEMTEERREEIRETFQFLRQTHAQTQGKVVRAIINAQQLSNRIQFLKEKTFVLYTVDISPSRDAILEWAEAVLHQEMGIRILRVRVLNKHCYLITVENELDRDCILDAAPLFLGPHMVFALPWDPRFDSAKLDNCKVPVWVELPNIHPCLEAFGTQLLQSIGEQAAQKGDAGENEKAEQQNRDEMQTLGRRISPKLIPTDEGKEVPTKRNTNRYDVLAEEEPRCEEEDEPILLRENEEELAGTCQVQLDDDTETNAEQQSQQVLPLDQNPVRMETTTEKRKRVPLEKENGGGLEMAAPDVAEIPAQFGTPKNLNLGTTQGNSSKKQGAKRTASKTGQLAKQGSFAVDYTEEGKAGAALIFRRNWKILAEGRRGDGTAVWMKARTELGEIGFASVHGPRDRTSRARLWKWLLEICAEGVWILGGDWNSVETWEDSVGESPIQRGTEQRRWNALAAQLDLADGWTEASSHCGPHFTRQPQFGEPFDQARLDRVYFGRSELWAGKHIHIKHDEQIRLSDHHPVFFSIHKARVPGSKRSTDFKTDPRLILKPEVAEAAIMEWSKAGLQVEDVRVQWELKWAATREYLKQKQKEKSTRRQNYRRNWQKCKESYEEISTLVKDDGTRLEEDDSILEGLQQYYQDLYRQYPVSEEDEKLRKRILNLVHRKLSSAHNAYLIEEPKEDEIGKEILHLKRRRG</sequence>
<organism evidence="3 4">
    <name type="scientific">Riccia fluitans</name>
    <dbReference type="NCBI Taxonomy" id="41844"/>
    <lineage>
        <taxon>Eukaryota</taxon>
        <taxon>Viridiplantae</taxon>
        <taxon>Streptophyta</taxon>
        <taxon>Embryophyta</taxon>
        <taxon>Marchantiophyta</taxon>
        <taxon>Marchantiopsida</taxon>
        <taxon>Marchantiidae</taxon>
        <taxon>Marchantiales</taxon>
        <taxon>Ricciaceae</taxon>
        <taxon>Riccia</taxon>
    </lineage>
</organism>
<gene>
    <name evidence="3" type="ORF">R1flu_013235</name>
</gene>
<feature type="region of interest" description="Disordered" evidence="2">
    <location>
        <begin position="1"/>
        <end position="27"/>
    </location>
</feature>
<evidence type="ECO:0000313" key="3">
    <source>
        <dbReference type="EMBL" id="KAL2628549.1"/>
    </source>
</evidence>
<dbReference type="Proteomes" id="UP001605036">
    <property type="component" value="Unassembled WGS sequence"/>
</dbReference>
<protein>
    <recommendedName>
        <fullName evidence="5">DUF4283 domain-containing protein</fullName>
    </recommendedName>
</protein>
<feature type="region of interest" description="Disordered" evidence="2">
    <location>
        <begin position="293"/>
        <end position="313"/>
    </location>
</feature>
<proteinExistence type="predicted"/>
<feature type="compositionally biased region" description="Polar residues" evidence="2">
    <location>
        <begin position="438"/>
        <end position="454"/>
    </location>
</feature>
<accession>A0ABD1YCP1</accession>
<feature type="compositionally biased region" description="Basic and acidic residues" evidence="2">
    <location>
        <begin position="299"/>
        <end position="313"/>
    </location>
</feature>
<comment type="caution">
    <text evidence="3">The sequence shown here is derived from an EMBL/GenBank/DDBJ whole genome shotgun (WGS) entry which is preliminary data.</text>
</comment>
<reference evidence="3 4" key="1">
    <citation type="submission" date="2024-09" db="EMBL/GenBank/DDBJ databases">
        <title>Chromosome-scale assembly of Riccia fluitans.</title>
        <authorList>
            <person name="Paukszto L."/>
            <person name="Sawicki J."/>
            <person name="Karawczyk K."/>
            <person name="Piernik-Szablinska J."/>
            <person name="Szczecinska M."/>
            <person name="Mazdziarz M."/>
        </authorList>
    </citation>
    <scope>NUCLEOTIDE SEQUENCE [LARGE SCALE GENOMIC DNA]</scope>
    <source>
        <strain evidence="3">Rf_01</strain>
        <tissue evidence="3">Aerial parts of the thallus</tissue>
    </source>
</reference>
<evidence type="ECO:0000256" key="1">
    <source>
        <dbReference type="SAM" id="Coils"/>
    </source>
</evidence>
<dbReference type="InterPro" id="IPR036691">
    <property type="entry name" value="Endo/exonu/phosph_ase_sf"/>
</dbReference>